<feature type="compositionally biased region" description="Low complexity" evidence="1">
    <location>
        <begin position="72"/>
        <end position="83"/>
    </location>
</feature>
<feature type="region of interest" description="Disordered" evidence="1">
    <location>
        <begin position="48"/>
        <end position="106"/>
    </location>
</feature>
<reference evidence="3" key="1">
    <citation type="submission" date="2018-06" db="EMBL/GenBank/DDBJ databases">
        <authorList>
            <person name="Zhirakovskaya E."/>
        </authorList>
    </citation>
    <scope>NUCLEOTIDE SEQUENCE</scope>
</reference>
<dbReference type="AlphaFoldDB" id="A0A3B1ADE9"/>
<gene>
    <name evidence="3" type="ORF">MNBD_GAMMA21-1675</name>
</gene>
<evidence type="ECO:0000256" key="1">
    <source>
        <dbReference type="SAM" id="MobiDB-lite"/>
    </source>
</evidence>
<accession>A0A3B1ADE9</accession>
<organism evidence="3">
    <name type="scientific">hydrothermal vent metagenome</name>
    <dbReference type="NCBI Taxonomy" id="652676"/>
    <lineage>
        <taxon>unclassified sequences</taxon>
        <taxon>metagenomes</taxon>
        <taxon>ecological metagenomes</taxon>
    </lineage>
</organism>
<protein>
    <recommendedName>
        <fullName evidence="2">DUF4124 domain-containing protein</fullName>
    </recommendedName>
</protein>
<dbReference type="EMBL" id="UOFR01000069">
    <property type="protein sequence ID" value="VAW99650.1"/>
    <property type="molecule type" value="Genomic_DNA"/>
</dbReference>
<name>A0A3B1ADE9_9ZZZZ</name>
<proteinExistence type="predicted"/>
<feature type="domain" description="DUF4124" evidence="2">
    <location>
        <begin position="13"/>
        <end position="50"/>
    </location>
</feature>
<feature type="compositionally biased region" description="Basic and acidic residues" evidence="1">
    <location>
        <begin position="48"/>
        <end position="59"/>
    </location>
</feature>
<evidence type="ECO:0000313" key="3">
    <source>
        <dbReference type="EMBL" id="VAW99650.1"/>
    </source>
</evidence>
<feature type="compositionally biased region" description="Basic and acidic residues" evidence="1">
    <location>
        <begin position="84"/>
        <end position="106"/>
    </location>
</feature>
<evidence type="ECO:0000259" key="2">
    <source>
        <dbReference type="Pfam" id="PF13511"/>
    </source>
</evidence>
<dbReference type="InterPro" id="IPR025392">
    <property type="entry name" value="DUF4124"/>
</dbReference>
<sequence length="192" mass="22350">MALNKILILLILFSASGLVFAEVYQWTDEEGTTHFSDKPVNGAAKKVDIDVLPKHEKVKPNSASAEAKNNEENTQTNNDNTETTETKKEVKKETKEEKAKRSREELTDELIKAREIREENRKKLKEEEEIQIIKCQEEKTKLALMKNELKDYDKLLKTMSRSDRPKSNAYIKWSDLNTRIERQKDITHELCN</sequence>
<dbReference type="Pfam" id="PF13511">
    <property type="entry name" value="DUF4124"/>
    <property type="match status" value="1"/>
</dbReference>